<evidence type="ECO:0000256" key="1">
    <source>
        <dbReference type="SAM" id="SignalP"/>
    </source>
</evidence>
<dbReference type="Proteomes" id="UP001430290">
    <property type="component" value="Unassembled WGS sequence"/>
</dbReference>
<dbReference type="RefSeq" id="WP_223629094.1">
    <property type="nucleotide sequence ID" value="NZ_JAIQDJ010000004.1"/>
</dbReference>
<keyword evidence="1" id="KW-0732">Signal</keyword>
<accession>A0ABS7TF15</accession>
<evidence type="ECO:0008006" key="4">
    <source>
        <dbReference type="Google" id="ProtNLM"/>
    </source>
</evidence>
<organism evidence="2 3">
    <name type="scientific">Thermomonas beijingensis</name>
    <dbReference type="NCBI Taxonomy" id="2872701"/>
    <lineage>
        <taxon>Bacteria</taxon>
        <taxon>Pseudomonadati</taxon>
        <taxon>Pseudomonadota</taxon>
        <taxon>Gammaproteobacteria</taxon>
        <taxon>Lysobacterales</taxon>
        <taxon>Lysobacteraceae</taxon>
        <taxon>Thermomonas</taxon>
    </lineage>
</organism>
<feature type="chain" id="PRO_5045758113" description="C-type lysozyme inhibitor domain-containing protein" evidence="1">
    <location>
        <begin position="22"/>
        <end position="146"/>
    </location>
</feature>
<proteinExistence type="predicted"/>
<dbReference type="PROSITE" id="PS51257">
    <property type="entry name" value="PROKAR_LIPOPROTEIN"/>
    <property type="match status" value="1"/>
</dbReference>
<protein>
    <recommendedName>
        <fullName evidence="4">C-type lysozyme inhibitor domain-containing protein</fullName>
    </recommendedName>
</protein>
<keyword evidence="3" id="KW-1185">Reference proteome</keyword>
<feature type="signal peptide" evidence="1">
    <location>
        <begin position="1"/>
        <end position="21"/>
    </location>
</feature>
<gene>
    <name evidence="2" type="ORF">K7B09_08775</name>
</gene>
<evidence type="ECO:0000313" key="3">
    <source>
        <dbReference type="Proteomes" id="UP001430290"/>
    </source>
</evidence>
<reference evidence="2" key="1">
    <citation type="submission" date="2021-09" db="EMBL/GenBank/DDBJ databases">
        <authorList>
            <person name="Wu T."/>
            <person name="Guo S.Z."/>
        </authorList>
    </citation>
    <scope>NUCLEOTIDE SEQUENCE</scope>
    <source>
        <strain evidence="2">RSS-23</strain>
    </source>
</reference>
<sequence>MNAKFLLVAMLLVGVAACSQEAPPAPSADATAAPSAPTAVAAPAKQVQPSIGDATLSINPGSFRICDAENGAITSTAKWDVSAKKIAEVSIYVVDPKGEKKLWLNGGASGESTTGNWVFPDTKFVMVERGSEKPLAELTVKATPCN</sequence>
<name>A0ABS7TF15_9GAMM</name>
<dbReference type="EMBL" id="JAIQDJ010000004">
    <property type="protein sequence ID" value="MBZ4186415.1"/>
    <property type="molecule type" value="Genomic_DNA"/>
</dbReference>
<evidence type="ECO:0000313" key="2">
    <source>
        <dbReference type="EMBL" id="MBZ4186415.1"/>
    </source>
</evidence>
<comment type="caution">
    <text evidence="2">The sequence shown here is derived from an EMBL/GenBank/DDBJ whole genome shotgun (WGS) entry which is preliminary data.</text>
</comment>